<evidence type="ECO:0000313" key="4">
    <source>
        <dbReference type="EMBL" id="OUL58392.1"/>
    </source>
</evidence>
<dbReference type="GO" id="GO:0051170">
    <property type="term" value="P:import into nucleus"/>
    <property type="evidence" value="ECO:0007669"/>
    <property type="project" value="TreeGrafter"/>
</dbReference>
<evidence type="ECO:0000256" key="1">
    <source>
        <dbReference type="ARBA" id="ARBA00004370"/>
    </source>
</evidence>
<dbReference type="SUPFAM" id="SSF51735">
    <property type="entry name" value="NAD(P)-binding Rossmann-fold domains"/>
    <property type="match status" value="1"/>
</dbReference>
<feature type="domain" description="NAD-dependent epimerase/dehydratase" evidence="3">
    <location>
        <begin position="7"/>
        <end position="116"/>
    </location>
</feature>
<evidence type="ECO:0000259" key="3">
    <source>
        <dbReference type="Pfam" id="PF01370"/>
    </source>
</evidence>
<organism evidence="4 5">
    <name type="scientific">Pseudoalteromonas ulvae</name>
    <dbReference type="NCBI Taxonomy" id="107327"/>
    <lineage>
        <taxon>Bacteria</taxon>
        <taxon>Pseudomonadati</taxon>
        <taxon>Pseudomonadota</taxon>
        <taxon>Gammaproteobacteria</taxon>
        <taxon>Alteromonadales</taxon>
        <taxon>Pseudoalteromonadaceae</taxon>
        <taxon>Pseudoalteromonas</taxon>
    </lineage>
</organism>
<dbReference type="InterPro" id="IPR036291">
    <property type="entry name" value="NAD(P)-bd_dom_sf"/>
</dbReference>
<proteinExistence type="predicted"/>
<comment type="subcellular location">
    <subcellularLocation>
        <location evidence="1">Membrane</location>
    </subcellularLocation>
</comment>
<evidence type="ECO:0000256" key="2">
    <source>
        <dbReference type="ARBA" id="ARBA00023136"/>
    </source>
</evidence>
<sequence length="220" mass="24292">MTDKIAIVLGASGLVGSALVEQLISHDNYKKIVTLTRRPVANSSDKVTNHVVDFDQLNNYTELFHGDVLFSCLGTTKKIAGTIAAQRKVDLEYQFNAAKLAANHGLTHYVLVSSSGANVTSRSAYLKMKGELEQQVLNLPFQRISILQPSLLLGKRANDSRFAESLGSYFLPFVCKLPGLRKYRPIAGHQVAKKMLFITSQSGPKVEYFKLSDLFDTPNN</sequence>
<name>A0A244CS01_PSEDV</name>
<dbReference type="EMBL" id="MWPV01000002">
    <property type="protein sequence ID" value="OUL58392.1"/>
    <property type="molecule type" value="Genomic_DNA"/>
</dbReference>
<gene>
    <name evidence="4" type="ORF">B1199_08655</name>
</gene>
<dbReference type="RefSeq" id="WP_086743696.1">
    <property type="nucleotide sequence ID" value="NZ_MWPV01000002.1"/>
</dbReference>
<comment type="caution">
    <text evidence="4">The sequence shown here is derived from an EMBL/GenBank/DDBJ whole genome shotgun (WGS) entry which is preliminary data.</text>
</comment>
<protein>
    <submittedName>
        <fullName evidence="4">NADH dehydrogenase</fullName>
    </submittedName>
</protein>
<dbReference type="AlphaFoldDB" id="A0A244CS01"/>
<keyword evidence="5" id="KW-1185">Reference proteome</keyword>
<dbReference type="Pfam" id="PF01370">
    <property type="entry name" value="Epimerase"/>
    <property type="match status" value="1"/>
</dbReference>
<evidence type="ECO:0000313" key="5">
    <source>
        <dbReference type="Proteomes" id="UP000194841"/>
    </source>
</evidence>
<dbReference type="Proteomes" id="UP000194841">
    <property type="component" value="Unassembled WGS sequence"/>
</dbReference>
<dbReference type="GO" id="GO:0005737">
    <property type="term" value="C:cytoplasm"/>
    <property type="evidence" value="ECO:0007669"/>
    <property type="project" value="TreeGrafter"/>
</dbReference>
<dbReference type="GO" id="GO:0016020">
    <property type="term" value="C:membrane"/>
    <property type="evidence" value="ECO:0007669"/>
    <property type="project" value="UniProtKB-SubCell"/>
</dbReference>
<dbReference type="InterPro" id="IPR001509">
    <property type="entry name" value="Epimerase_deHydtase"/>
</dbReference>
<accession>A0A244CS01</accession>
<dbReference type="Gene3D" id="3.40.50.720">
    <property type="entry name" value="NAD(P)-binding Rossmann-like Domain"/>
    <property type="match status" value="1"/>
</dbReference>
<dbReference type="PANTHER" id="PTHR14097:SF7">
    <property type="entry name" value="OXIDOREDUCTASE HTATIP2"/>
    <property type="match status" value="1"/>
</dbReference>
<dbReference type="OrthoDB" id="9798632at2"/>
<keyword evidence="2" id="KW-0472">Membrane</keyword>
<reference evidence="4 5" key="1">
    <citation type="submission" date="2017-02" db="EMBL/GenBank/DDBJ databases">
        <title>Pseudoalteromonas ulvae TC14 Genome.</title>
        <authorList>
            <person name="Molmeret M."/>
        </authorList>
    </citation>
    <scope>NUCLEOTIDE SEQUENCE [LARGE SCALE GENOMIC DNA]</scope>
    <source>
        <strain evidence="4">TC14</strain>
    </source>
</reference>
<dbReference type="PANTHER" id="PTHR14097">
    <property type="entry name" value="OXIDOREDUCTASE HTATIP2"/>
    <property type="match status" value="1"/>
</dbReference>